<evidence type="ECO:0000313" key="2">
    <source>
        <dbReference type="EMBL" id="CAI3990438.1"/>
    </source>
</evidence>
<reference evidence="2" key="1">
    <citation type="submission" date="2022-10" db="EMBL/GenBank/DDBJ databases">
        <authorList>
            <person name="Chen Y."/>
            <person name="Dougan E. K."/>
            <person name="Chan C."/>
            <person name="Rhodes N."/>
            <person name="Thang M."/>
        </authorList>
    </citation>
    <scope>NUCLEOTIDE SEQUENCE</scope>
</reference>
<reference evidence="3" key="2">
    <citation type="submission" date="2024-04" db="EMBL/GenBank/DDBJ databases">
        <authorList>
            <person name="Chen Y."/>
            <person name="Shah S."/>
            <person name="Dougan E. K."/>
            <person name="Thang M."/>
            <person name="Chan C."/>
        </authorList>
    </citation>
    <scope>NUCLEOTIDE SEQUENCE [LARGE SCALE GENOMIC DNA]</scope>
</reference>
<evidence type="ECO:0000256" key="1">
    <source>
        <dbReference type="SAM" id="MobiDB-lite"/>
    </source>
</evidence>
<organism evidence="2">
    <name type="scientific">Cladocopium goreaui</name>
    <dbReference type="NCBI Taxonomy" id="2562237"/>
    <lineage>
        <taxon>Eukaryota</taxon>
        <taxon>Sar</taxon>
        <taxon>Alveolata</taxon>
        <taxon>Dinophyceae</taxon>
        <taxon>Suessiales</taxon>
        <taxon>Symbiodiniaceae</taxon>
        <taxon>Cladocopium</taxon>
    </lineage>
</organism>
<feature type="region of interest" description="Disordered" evidence="1">
    <location>
        <begin position="17"/>
        <end position="71"/>
    </location>
</feature>
<dbReference type="AlphaFoldDB" id="A0A9P1FVV5"/>
<feature type="compositionally biased region" description="Low complexity" evidence="1">
    <location>
        <begin position="136"/>
        <end position="147"/>
    </location>
</feature>
<proteinExistence type="predicted"/>
<dbReference type="EMBL" id="CAMXCT030001478">
    <property type="protein sequence ID" value="CAL4777750.1"/>
    <property type="molecule type" value="Genomic_DNA"/>
</dbReference>
<feature type="compositionally biased region" description="Acidic residues" evidence="1">
    <location>
        <begin position="184"/>
        <end position="201"/>
    </location>
</feature>
<evidence type="ECO:0000313" key="4">
    <source>
        <dbReference type="Proteomes" id="UP001152797"/>
    </source>
</evidence>
<name>A0A9P1FVV5_9DINO</name>
<dbReference type="Proteomes" id="UP001152797">
    <property type="component" value="Unassembled WGS sequence"/>
</dbReference>
<feature type="region of interest" description="Disordered" evidence="1">
    <location>
        <begin position="87"/>
        <end position="150"/>
    </location>
</feature>
<feature type="region of interest" description="Disordered" evidence="1">
    <location>
        <begin position="168"/>
        <end position="215"/>
    </location>
</feature>
<keyword evidence="4" id="KW-1185">Reference proteome</keyword>
<protein>
    <submittedName>
        <fullName evidence="2">Uncharacterized protein</fullName>
    </submittedName>
</protein>
<gene>
    <name evidence="2" type="ORF">C1SCF055_LOCUS17428</name>
</gene>
<dbReference type="EMBL" id="CAMXCT020001478">
    <property type="protein sequence ID" value="CAL1143813.1"/>
    <property type="molecule type" value="Genomic_DNA"/>
</dbReference>
<accession>A0A9P1FVV5</accession>
<comment type="caution">
    <text evidence="2">The sequence shown here is derived from an EMBL/GenBank/DDBJ whole genome shotgun (WGS) entry which is preliminary data.</text>
</comment>
<sequence length="215" mass="22645">MYVYIADLHFDNICTPSSLQNFTKHGGKVKSPDGSASESGPKETKDSDQQQASEADAGPEIVQAAEPEQEAAASIVESVLDDVQVLSTERASASDSGADVQVKSPDESASESGPKETKDSDQQQASEADAGPEIVQAAAEPEQDAAASIVESVLDDVQASELQQIAAEPKPAALKVLPQSEPVQQDEEEEEEGVMEVWEESEGGHESFDGSDAGW</sequence>
<dbReference type="EMBL" id="CAMXCT010001478">
    <property type="protein sequence ID" value="CAI3990438.1"/>
    <property type="molecule type" value="Genomic_DNA"/>
</dbReference>
<evidence type="ECO:0000313" key="3">
    <source>
        <dbReference type="EMBL" id="CAL1143813.1"/>
    </source>
</evidence>